<feature type="domain" description="Formyl transferase C-terminal" evidence="10">
    <location>
        <begin position="200"/>
        <end position="293"/>
    </location>
</feature>
<evidence type="ECO:0000256" key="6">
    <source>
        <dbReference type="ARBA" id="ARBA00022917"/>
    </source>
</evidence>
<evidence type="ECO:0000256" key="3">
    <source>
        <dbReference type="ARBA" id="ARBA00012261"/>
    </source>
</evidence>
<evidence type="ECO:0000256" key="7">
    <source>
        <dbReference type="ARBA" id="ARBA00048558"/>
    </source>
</evidence>
<dbReference type="GO" id="GO:0004479">
    <property type="term" value="F:methionyl-tRNA formyltransferase activity"/>
    <property type="evidence" value="ECO:0007669"/>
    <property type="project" value="UniProtKB-UniRule"/>
</dbReference>
<dbReference type="SUPFAM" id="SSF53328">
    <property type="entry name" value="Formyltransferase"/>
    <property type="match status" value="1"/>
</dbReference>
<reference evidence="12" key="1">
    <citation type="submission" date="2017-06" db="EMBL/GenBank/DDBJ databases">
        <authorList>
            <person name="Varghese N."/>
            <person name="Submissions S."/>
        </authorList>
    </citation>
    <scope>NUCLEOTIDE SEQUENCE [LARGE SCALE GENOMIC DNA]</scope>
    <source>
        <strain evidence="12">LNB2</strain>
    </source>
</reference>
<comment type="catalytic activity">
    <reaction evidence="7 8">
        <text>L-methionyl-tRNA(fMet) + (6R)-10-formyltetrahydrofolate = N-formyl-L-methionyl-tRNA(fMet) + (6S)-5,6,7,8-tetrahydrofolate + H(+)</text>
        <dbReference type="Rhea" id="RHEA:24380"/>
        <dbReference type="Rhea" id="RHEA-COMP:9952"/>
        <dbReference type="Rhea" id="RHEA-COMP:9953"/>
        <dbReference type="ChEBI" id="CHEBI:15378"/>
        <dbReference type="ChEBI" id="CHEBI:57453"/>
        <dbReference type="ChEBI" id="CHEBI:78530"/>
        <dbReference type="ChEBI" id="CHEBI:78844"/>
        <dbReference type="ChEBI" id="CHEBI:195366"/>
        <dbReference type="EC" id="2.1.2.9"/>
    </reaction>
</comment>
<evidence type="ECO:0000256" key="5">
    <source>
        <dbReference type="ARBA" id="ARBA00022679"/>
    </source>
</evidence>
<keyword evidence="5 8" id="KW-0808">Transferase</keyword>
<dbReference type="SUPFAM" id="SSF50486">
    <property type="entry name" value="FMT C-terminal domain-like"/>
    <property type="match status" value="1"/>
</dbReference>
<keyword evidence="12" id="KW-1185">Reference proteome</keyword>
<dbReference type="EMBL" id="FZOS01000004">
    <property type="protein sequence ID" value="SNS30260.1"/>
    <property type="molecule type" value="Genomic_DNA"/>
</dbReference>
<dbReference type="EC" id="2.1.2.9" evidence="3 8"/>
<dbReference type="GO" id="GO:0005829">
    <property type="term" value="C:cytosol"/>
    <property type="evidence" value="ECO:0007669"/>
    <property type="project" value="TreeGrafter"/>
</dbReference>
<dbReference type="Gene3D" id="3.40.50.170">
    <property type="entry name" value="Formyl transferase, N-terminal domain"/>
    <property type="match status" value="1"/>
</dbReference>
<dbReference type="OrthoDB" id="9802815at2"/>
<dbReference type="InterPro" id="IPR037022">
    <property type="entry name" value="Formyl_trans_C_sf"/>
</dbReference>
<gene>
    <name evidence="8" type="primary">fmt</name>
    <name evidence="11" type="ORF">SAMN06295912_10445</name>
</gene>
<evidence type="ECO:0000259" key="9">
    <source>
        <dbReference type="Pfam" id="PF00551"/>
    </source>
</evidence>
<evidence type="ECO:0000256" key="4">
    <source>
        <dbReference type="ARBA" id="ARBA00016014"/>
    </source>
</evidence>
<dbReference type="CDD" id="cd08704">
    <property type="entry name" value="Met_tRNA_FMT_C"/>
    <property type="match status" value="1"/>
</dbReference>
<dbReference type="PANTHER" id="PTHR11138">
    <property type="entry name" value="METHIONYL-TRNA FORMYLTRANSFERASE"/>
    <property type="match status" value="1"/>
</dbReference>
<evidence type="ECO:0000256" key="2">
    <source>
        <dbReference type="ARBA" id="ARBA00010699"/>
    </source>
</evidence>
<dbReference type="Pfam" id="PF02911">
    <property type="entry name" value="Formyl_trans_C"/>
    <property type="match status" value="1"/>
</dbReference>
<evidence type="ECO:0000313" key="12">
    <source>
        <dbReference type="Proteomes" id="UP000198281"/>
    </source>
</evidence>
<dbReference type="AlphaFoldDB" id="A0A239DD49"/>
<dbReference type="InterPro" id="IPR005794">
    <property type="entry name" value="Fmt"/>
</dbReference>
<dbReference type="Proteomes" id="UP000198281">
    <property type="component" value="Unassembled WGS sequence"/>
</dbReference>
<evidence type="ECO:0000256" key="1">
    <source>
        <dbReference type="ARBA" id="ARBA00002606"/>
    </source>
</evidence>
<name>A0A239DD49_9SPHN</name>
<proteinExistence type="inferred from homology"/>
<dbReference type="PANTHER" id="PTHR11138:SF5">
    <property type="entry name" value="METHIONYL-TRNA FORMYLTRANSFERASE, MITOCHONDRIAL"/>
    <property type="match status" value="1"/>
</dbReference>
<evidence type="ECO:0000256" key="8">
    <source>
        <dbReference type="HAMAP-Rule" id="MF_00182"/>
    </source>
</evidence>
<dbReference type="InterPro" id="IPR044135">
    <property type="entry name" value="Met-tRNA-FMT_C"/>
</dbReference>
<protein>
    <recommendedName>
        <fullName evidence="4 8">Methionyl-tRNA formyltransferase</fullName>
        <ecNumber evidence="3 8">2.1.2.9</ecNumber>
    </recommendedName>
</protein>
<organism evidence="11 12">
    <name type="scientific">Edaphosphingomonas laterariae</name>
    <dbReference type="NCBI Taxonomy" id="861865"/>
    <lineage>
        <taxon>Bacteria</taxon>
        <taxon>Pseudomonadati</taxon>
        <taxon>Pseudomonadota</taxon>
        <taxon>Alphaproteobacteria</taxon>
        <taxon>Sphingomonadales</taxon>
        <taxon>Rhizorhabdaceae</taxon>
        <taxon>Edaphosphingomonas</taxon>
    </lineage>
</organism>
<evidence type="ECO:0000313" key="11">
    <source>
        <dbReference type="EMBL" id="SNS30260.1"/>
    </source>
</evidence>
<dbReference type="HAMAP" id="MF_00182">
    <property type="entry name" value="Formyl_trans"/>
    <property type="match status" value="1"/>
</dbReference>
<comment type="similarity">
    <text evidence="2 8">Belongs to the Fmt family.</text>
</comment>
<keyword evidence="6 8" id="KW-0648">Protein biosynthesis</keyword>
<dbReference type="InterPro" id="IPR005793">
    <property type="entry name" value="Formyl_trans_C"/>
</dbReference>
<dbReference type="Pfam" id="PF00551">
    <property type="entry name" value="Formyl_trans_N"/>
    <property type="match status" value="1"/>
</dbReference>
<sequence>MRIAFMGTPDFAVPTLDALVAAGHDVVAVYCQPPRRAGRGKALAPSPVQKRAEALGIEVRHPVSLKSADEQAAFAALDLDVAIVAAYGLILPQAILDAPRLGCLNVHASLLPRWRGAAPIHRAILAGDAVTGVGIMQMERGLDTGPVVSVVETQVDGKTGGELTAELADLGADLMVKTLVSLNDLKPTPQPEAGVTYAAKIDKAEARIDWAQGAMAVERQVRAFNPVPGAFFEHEGERIRVLACAIVDGAGAPGTVLDDALTIACGGDRAIRPTTVQRAGRGVMTTAELLRGFAIAKGTVLA</sequence>
<dbReference type="NCBIfam" id="TIGR00460">
    <property type="entry name" value="fmt"/>
    <property type="match status" value="1"/>
</dbReference>
<accession>A0A239DD49</accession>
<dbReference type="InterPro" id="IPR036477">
    <property type="entry name" value="Formyl_transf_N_sf"/>
</dbReference>
<comment type="function">
    <text evidence="1 8">Attaches a formyl group to the free amino group of methionyl-tRNA(fMet). The formyl group appears to play a dual role in the initiator identity of N-formylmethionyl-tRNA by promoting its recognition by IF2 and preventing the misappropriation of this tRNA by the elongation apparatus.</text>
</comment>
<dbReference type="CDD" id="cd08646">
    <property type="entry name" value="FMT_core_Met-tRNA-FMT_N"/>
    <property type="match status" value="1"/>
</dbReference>
<dbReference type="RefSeq" id="WP_089218580.1">
    <property type="nucleotide sequence ID" value="NZ_FZOS01000004.1"/>
</dbReference>
<evidence type="ECO:0000259" key="10">
    <source>
        <dbReference type="Pfam" id="PF02911"/>
    </source>
</evidence>
<dbReference type="InterPro" id="IPR002376">
    <property type="entry name" value="Formyl_transf_N"/>
</dbReference>
<feature type="domain" description="Formyl transferase N-terminal" evidence="9">
    <location>
        <begin position="1"/>
        <end position="178"/>
    </location>
</feature>
<dbReference type="Gene3D" id="3.10.25.10">
    <property type="entry name" value="Formyl transferase, C-terminal domain"/>
    <property type="match status" value="1"/>
</dbReference>
<feature type="binding site" evidence="8">
    <location>
        <begin position="109"/>
        <end position="112"/>
    </location>
    <ligand>
        <name>(6S)-5,6,7,8-tetrahydrofolate</name>
        <dbReference type="ChEBI" id="CHEBI:57453"/>
    </ligand>
</feature>
<dbReference type="InterPro" id="IPR041711">
    <property type="entry name" value="Met-tRNA-FMT_N"/>
</dbReference>
<dbReference type="InterPro" id="IPR011034">
    <property type="entry name" value="Formyl_transferase-like_C_sf"/>
</dbReference>